<dbReference type="SMART" id="SM00407">
    <property type="entry name" value="IGc1"/>
    <property type="match status" value="1"/>
</dbReference>
<evidence type="ECO:0000256" key="3">
    <source>
        <dbReference type="SAM" id="MobiDB-lite"/>
    </source>
</evidence>
<dbReference type="Pfam" id="PF07654">
    <property type="entry name" value="C1-set"/>
    <property type="match status" value="1"/>
</dbReference>
<dbReference type="InterPro" id="IPR013106">
    <property type="entry name" value="Ig_V-set"/>
</dbReference>
<keyword evidence="1" id="KW-1015">Disulfide bond</keyword>
<evidence type="ECO:0000313" key="6">
    <source>
        <dbReference type="Proteomes" id="UP000694554"/>
    </source>
</evidence>
<dbReference type="Pfam" id="PF07686">
    <property type="entry name" value="V-set"/>
    <property type="match status" value="1"/>
</dbReference>
<dbReference type="InterPro" id="IPR036179">
    <property type="entry name" value="Ig-like_dom_sf"/>
</dbReference>
<evidence type="ECO:0000256" key="1">
    <source>
        <dbReference type="ARBA" id="ARBA00023157"/>
    </source>
</evidence>
<organism evidence="5 6">
    <name type="scientific">Phocoena sinus</name>
    <name type="common">Vaquita</name>
    <dbReference type="NCBI Taxonomy" id="42100"/>
    <lineage>
        <taxon>Eukaryota</taxon>
        <taxon>Metazoa</taxon>
        <taxon>Chordata</taxon>
        <taxon>Craniata</taxon>
        <taxon>Vertebrata</taxon>
        <taxon>Euteleostomi</taxon>
        <taxon>Mammalia</taxon>
        <taxon>Eutheria</taxon>
        <taxon>Laurasiatheria</taxon>
        <taxon>Artiodactyla</taxon>
        <taxon>Whippomorpha</taxon>
        <taxon>Cetacea</taxon>
        <taxon>Odontoceti</taxon>
        <taxon>Phocoenidae</taxon>
        <taxon>Phocoena</taxon>
    </lineage>
</organism>
<dbReference type="CDD" id="cd07699">
    <property type="entry name" value="IgC1_L"/>
    <property type="match status" value="1"/>
</dbReference>
<sequence>QAHPGVRPGLRLEWRRHPQTTGQQVEEDPPGRGGVCRGHPSLSVSLGADKSAYWYQQKPGQAPVLVIYHDNERPSGIPYRFSGFSSGNTASLTLSGAQAEDKGDYYCSQSPCYVFGGGTQLTSPPSVTLFAPSTEELSANKATLVCLINDFYPGSVTVAWKAGSTTITRGVETAQPSKQSNSKYAASSYLALTPASGNLMRASAARSLVDGAMSLTSSFGLGRCRGLDCVLIHHLRSGMRSQISEIIAVGATQDRDPSG</sequence>
<dbReference type="InterPro" id="IPR003597">
    <property type="entry name" value="Ig_C1-set"/>
</dbReference>
<reference evidence="5" key="2">
    <citation type="submission" date="2025-08" db="UniProtKB">
        <authorList>
            <consortium name="Ensembl"/>
        </authorList>
    </citation>
    <scope>IDENTIFICATION</scope>
</reference>
<name>A0A8C9CUC2_PHOSS</name>
<evidence type="ECO:0000256" key="2">
    <source>
        <dbReference type="ARBA" id="ARBA00023319"/>
    </source>
</evidence>
<dbReference type="FunFam" id="2.60.40.10:FF:000283">
    <property type="entry name" value="Immunoglobulin kappa constant"/>
    <property type="match status" value="1"/>
</dbReference>
<reference evidence="5" key="1">
    <citation type="submission" date="2019-08" db="EMBL/GenBank/DDBJ databases">
        <title>Phocoena sinus (Vaquita) genome, mPhoSin1, primary haplotype.</title>
        <authorList>
            <person name="Morin P."/>
            <person name="Mountcastle J."/>
            <person name="Fungtammasan C."/>
            <person name="Rhie A."/>
            <person name="Rojas-Bracho L."/>
            <person name="Smith C.R."/>
            <person name="Taylor B.L."/>
            <person name="Gulland F.M.D."/>
            <person name="Musser W."/>
            <person name="Houck M."/>
            <person name="Haase B."/>
            <person name="Paez S."/>
            <person name="Howe K."/>
            <person name="Torrance J."/>
            <person name="Formenti G."/>
            <person name="Phillippy A."/>
            <person name="Ryder O."/>
            <person name="Jarvis E.D."/>
            <person name="Fedrigo O."/>
        </authorList>
    </citation>
    <scope>NUCLEOTIDE SEQUENCE [LARGE SCALE GENOMIC DNA]</scope>
</reference>
<reference evidence="5" key="3">
    <citation type="submission" date="2025-09" db="UniProtKB">
        <authorList>
            <consortium name="Ensembl"/>
        </authorList>
    </citation>
    <scope>IDENTIFICATION</scope>
</reference>
<keyword evidence="2" id="KW-0393">Immunoglobulin domain</keyword>
<dbReference type="Ensembl" id="ENSPSNT00000029061.1">
    <property type="protein sequence ID" value="ENSPSNP00000025856.1"/>
    <property type="gene ID" value="ENSPSNG00000017914.1"/>
</dbReference>
<keyword evidence="6" id="KW-1185">Reference proteome</keyword>
<dbReference type="InterPro" id="IPR007110">
    <property type="entry name" value="Ig-like_dom"/>
</dbReference>
<dbReference type="InterPro" id="IPR050160">
    <property type="entry name" value="MHC/Immunoglobulin"/>
</dbReference>
<dbReference type="PANTHER" id="PTHR19944:SF98">
    <property type="entry name" value="IG-LIKE DOMAIN-CONTAINING PROTEIN"/>
    <property type="match status" value="1"/>
</dbReference>
<evidence type="ECO:0000259" key="4">
    <source>
        <dbReference type="PROSITE" id="PS50835"/>
    </source>
</evidence>
<proteinExistence type="predicted"/>
<dbReference type="SMART" id="SM00406">
    <property type="entry name" value="IGv"/>
    <property type="match status" value="1"/>
</dbReference>
<dbReference type="InterPro" id="IPR013783">
    <property type="entry name" value="Ig-like_fold"/>
</dbReference>
<dbReference type="Proteomes" id="UP000694554">
    <property type="component" value="Chromosome 14"/>
</dbReference>
<dbReference type="AlphaFoldDB" id="A0A8C9CUC2"/>
<feature type="domain" description="Ig-like" evidence="4">
    <location>
        <begin position="125"/>
        <end position="225"/>
    </location>
</feature>
<dbReference type="GeneTree" id="ENSGT00940000153120"/>
<dbReference type="PROSITE" id="PS50835">
    <property type="entry name" value="IG_LIKE"/>
    <property type="match status" value="1"/>
</dbReference>
<accession>A0A8C9CUC2</accession>
<feature type="region of interest" description="Disordered" evidence="3">
    <location>
        <begin position="1"/>
        <end position="34"/>
    </location>
</feature>
<dbReference type="Gene3D" id="2.60.40.10">
    <property type="entry name" value="Immunoglobulins"/>
    <property type="match status" value="2"/>
</dbReference>
<evidence type="ECO:0000313" key="5">
    <source>
        <dbReference type="Ensembl" id="ENSPSNP00000025856.1"/>
    </source>
</evidence>
<protein>
    <recommendedName>
        <fullName evidence="4">Ig-like domain-containing protein</fullName>
    </recommendedName>
</protein>
<dbReference type="SUPFAM" id="SSF48726">
    <property type="entry name" value="Immunoglobulin"/>
    <property type="match status" value="2"/>
</dbReference>
<dbReference type="PANTHER" id="PTHR19944">
    <property type="entry name" value="MHC CLASS II-RELATED"/>
    <property type="match status" value="1"/>
</dbReference>